<keyword evidence="2" id="KW-1185">Reference proteome</keyword>
<organism evidence="1 2">
    <name type="scientific">Anaerocolumna aminovalerica</name>
    <dbReference type="NCBI Taxonomy" id="1527"/>
    <lineage>
        <taxon>Bacteria</taxon>
        <taxon>Bacillati</taxon>
        <taxon>Bacillota</taxon>
        <taxon>Clostridia</taxon>
        <taxon>Lachnospirales</taxon>
        <taxon>Lachnospiraceae</taxon>
        <taxon>Anaerocolumna</taxon>
    </lineage>
</organism>
<protein>
    <submittedName>
        <fullName evidence="1">Uncharacterized protein</fullName>
    </submittedName>
</protein>
<dbReference type="OrthoDB" id="1912088at2"/>
<proteinExistence type="predicted"/>
<dbReference type="Proteomes" id="UP000198806">
    <property type="component" value="Unassembled WGS sequence"/>
</dbReference>
<accession>A0A1I5IUT4</accession>
<evidence type="ECO:0000313" key="1">
    <source>
        <dbReference type="EMBL" id="SFO64335.1"/>
    </source>
</evidence>
<sequence>MKDLSWMNHPAIKDIDPRKLAFITEFVNETEGKSVEKAVPILVATNAKMKAMGLTFTPQESDLMTDILTRDLPEADKKKIEMVKRMMANRK</sequence>
<dbReference type="EMBL" id="FOWD01000054">
    <property type="protein sequence ID" value="SFO64335.1"/>
    <property type="molecule type" value="Genomic_DNA"/>
</dbReference>
<evidence type="ECO:0000313" key="2">
    <source>
        <dbReference type="Proteomes" id="UP000198806"/>
    </source>
</evidence>
<name>A0A1I5IUT4_9FIRM</name>
<reference evidence="1 2" key="1">
    <citation type="submission" date="2016-10" db="EMBL/GenBank/DDBJ databases">
        <authorList>
            <person name="de Groot N.N."/>
        </authorList>
    </citation>
    <scope>NUCLEOTIDE SEQUENCE [LARGE SCALE GENOMIC DNA]</scope>
    <source>
        <strain evidence="1 2">DSM 1283</strain>
    </source>
</reference>
<gene>
    <name evidence="1" type="ORF">SAMN04489757_1543</name>
</gene>
<dbReference type="AlphaFoldDB" id="A0A1I5IUT4"/>
<dbReference type="RefSeq" id="WP_091688946.1">
    <property type="nucleotide sequence ID" value="NZ_BAABFM010000032.1"/>
</dbReference>